<reference evidence="2" key="1">
    <citation type="journal article" date="2019" name="Int. J. Syst. Evol. Microbiol.">
        <title>The Global Catalogue of Microorganisms (GCM) 10K type strain sequencing project: providing services to taxonomists for standard genome sequencing and annotation.</title>
        <authorList>
            <consortium name="The Broad Institute Genomics Platform"/>
            <consortium name="The Broad Institute Genome Sequencing Center for Infectious Disease"/>
            <person name="Wu L."/>
            <person name="Ma J."/>
        </authorList>
    </citation>
    <scope>NUCLEOTIDE SEQUENCE [LARGE SCALE GENOMIC DNA]</scope>
    <source>
        <strain evidence="2">YJ-61-S</strain>
    </source>
</reference>
<protein>
    <submittedName>
        <fullName evidence="1">Uncharacterized protein</fullName>
    </submittedName>
</protein>
<gene>
    <name evidence="1" type="ORF">ACFO3O_20875</name>
</gene>
<organism evidence="1 2">
    <name type="scientific">Dokdonia ponticola</name>
    <dbReference type="NCBI Taxonomy" id="2041041"/>
    <lineage>
        <taxon>Bacteria</taxon>
        <taxon>Pseudomonadati</taxon>
        <taxon>Bacteroidota</taxon>
        <taxon>Flavobacteriia</taxon>
        <taxon>Flavobacteriales</taxon>
        <taxon>Flavobacteriaceae</taxon>
        <taxon>Dokdonia</taxon>
    </lineage>
</organism>
<name>A0ABV9I2P8_9FLAO</name>
<dbReference type="Proteomes" id="UP001596043">
    <property type="component" value="Unassembled WGS sequence"/>
</dbReference>
<evidence type="ECO:0000313" key="2">
    <source>
        <dbReference type="Proteomes" id="UP001596043"/>
    </source>
</evidence>
<sequence>MTDYEIKFIKFYEKFSLDGGSAKEKLSTWANELEHAYTLSLSENGTDSYFEDEWEKIQKNLLRNTSSTDHYHFQNMIRESLHGKHKTTIEKKYLSFFFIEYNRIKKNRL</sequence>
<dbReference type="RefSeq" id="WP_379982506.1">
    <property type="nucleotide sequence ID" value="NZ_JBHSFV010000019.1"/>
</dbReference>
<evidence type="ECO:0000313" key="1">
    <source>
        <dbReference type="EMBL" id="MFC4636373.1"/>
    </source>
</evidence>
<dbReference type="EMBL" id="JBHSFV010000019">
    <property type="protein sequence ID" value="MFC4636373.1"/>
    <property type="molecule type" value="Genomic_DNA"/>
</dbReference>
<proteinExistence type="predicted"/>
<comment type="caution">
    <text evidence="1">The sequence shown here is derived from an EMBL/GenBank/DDBJ whole genome shotgun (WGS) entry which is preliminary data.</text>
</comment>
<accession>A0ABV9I2P8</accession>
<keyword evidence="2" id="KW-1185">Reference proteome</keyword>